<name>A0ABC8RHD8_9AQUA</name>
<accession>A0ABC8RHD8</accession>
<comment type="caution">
    <text evidence="1">The sequence shown here is derived from an EMBL/GenBank/DDBJ whole genome shotgun (WGS) entry which is preliminary data.</text>
</comment>
<evidence type="ECO:0000313" key="2">
    <source>
        <dbReference type="Proteomes" id="UP001642360"/>
    </source>
</evidence>
<dbReference type="AlphaFoldDB" id="A0ABC8RHD8"/>
<dbReference type="PANTHER" id="PTHR31515">
    <property type="entry name" value="TRANSMEMBRANE PROTEIN-RELATED"/>
    <property type="match status" value="1"/>
</dbReference>
<dbReference type="EMBL" id="CAUOFW020001391">
    <property type="protein sequence ID" value="CAK9144359.1"/>
    <property type="molecule type" value="Genomic_DNA"/>
</dbReference>
<dbReference type="PANTHER" id="PTHR31515:SF4">
    <property type="entry name" value="TRANSMEMBRANE PROTEIN"/>
    <property type="match status" value="1"/>
</dbReference>
<sequence>MRNVKDSNGLDWNSIERTFMDEVNDKGLLGDQTLRFKKYEVKLADCAICSFAISRAIISYTSRYLFDNYTLIVGESLDLKRVHRMISESAEEFRKLVRAPEEDFGRVLPSVLKSALRQEVRPNEGLSP</sequence>
<keyword evidence="2" id="KW-1185">Reference proteome</keyword>
<gene>
    <name evidence="1" type="ORF">ILEXP_LOCUS12111</name>
</gene>
<dbReference type="Proteomes" id="UP001642360">
    <property type="component" value="Unassembled WGS sequence"/>
</dbReference>
<protein>
    <submittedName>
        <fullName evidence="1">Uncharacterized protein</fullName>
    </submittedName>
</protein>
<reference evidence="1 2" key="1">
    <citation type="submission" date="2024-02" db="EMBL/GenBank/DDBJ databases">
        <authorList>
            <person name="Vignale AGUSTIN F."/>
            <person name="Sosa J E."/>
            <person name="Modenutti C."/>
        </authorList>
    </citation>
    <scope>NUCLEOTIDE SEQUENCE [LARGE SCALE GENOMIC DNA]</scope>
</reference>
<proteinExistence type="predicted"/>
<evidence type="ECO:0000313" key="1">
    <source>
        <dbReference type="EMBL" id="CAK9144359.1"/>
    </source>
</evidence>
<organism evidence="1 2">
    <name type="scientific">Ilex paraguariensis</name>
    <name type="common">yerba mate</name>
    <dbReference type="NCBI Taxonomy" id="185542"/>
    <lineage>
        <taxon>Eukaryota</taxon>
        <taxon>Viridiplantae</taxon>
        <taxon>Streptophyta</taxon>
        <taxon>Embryophyta</taxon>
        <taxon>Tracheophyta</taxon>
        <taxon>Spermatophyta</taxon>
        <taxon>Magnoliopsida</taxon>
        <taxon>eudicotyledons</taxon>
        <taxon>Gunneridae</taxon>
        <taxon>Pentapetalae</taxon>
        <taxon>asterids</taxon>
        <taxon>campanulids</taxon>
        <taxon>Aquifoliales</taxon>
        <taxon>Aquifoliaceae</taxon>
        <taxon>Ilex</taxon>
    </lineage>
</organism>